<evidence type="ECO:0000256" key="3">
    <source>
        <dbReference type="ARBA" id="ARBA00022793"/>
    </source>
</evidence>
<dbReference type="InterPro" id="IPR013785">
    <property type="entry name" value="Aldolase_TIM"/>
</dbReference>
<comment type="similarity">
    <text evidence="2">Belongs to the OMP decarboxylase family. Type 2 subfamily.</text>
</comment>
<comment type="caution">
    <text evidence="9">The sequence shown here is derived from an EMBL/GenBank/DDBJ whole genome shotgun (WGS) entry which is preliminary data.</text>
</comment>
<dbReference type="SMART" id="SM00934">
    <property type="entry name" value="OMPdecase"/>
    <property type="match status" value="1"/>
</dbReference>
<accession>A0ABP8G2G4</accession>
<dbReference type="InterPro" id="IPR011060">
    <property type="entry name" value="RibuloseP-bd_barrel"/>
</dbReference>
<dbReference type="EC" id="4.1.1.23" evidence="7"/>
<evidence type="ECO:0000256" key="7">
    <source>
        <dbReference type="NCBIfam" id="TIGR02127"/>
    </source>
</evidence>
<keyword evidence="10" id="KW-1185">Reference proteome</keyword>
<dbReference type="PANTHER" id="PTHR43375:SF1">
    <property type="entry name" value="OROTIDINE 5'-PHOSPHATE DECARBOXYLASE"/>
    <property type="match status" value="1"/>
</dbReference>
<keyword evidence="4" id="KW-0665">Pyrimidine biosynthesis</keyword>
<organism evidence="9 10">
    <name type="scientific">Compostibacter hankyongensis</name>
    <dbReference type="NCBI Taxonomy" id="1007089"/>
    <lineage>
        <taxon>Bacteria</taxon>
        <taxon>Pseudomonadati</taxon>
        <taxon>Bacteroidota</taxon>
        <taxon>Chitinophagia</taxon>
        <taxon>Chitinophagales</taxon>
        <taxon>Chitinophagaceae</taxon>
        <taxon>Compostibacter</taxon>
    </lineage>
</organism>
<dbReference type="Pfam" id="PF00215">
    <property type="entry name" value="OMPdecase"/>
    <property type="match status" value="1"/>
</dbReference>
<comment type="pathway">
    <text evidence="1">Pyrimidine metabolism; UMP biosynthesis via de novo pathway; UMP from orotate: step 2/2.</text>
</comment>
<keyword evidence="3" id="KW-0210">Decarboxylase</keyword>
<dbReference type="Proteomes" id="UP001501207">
    <property type="component" value="Unassembled WGS sequence"/>
</dbReference>
<dbReference type="EMBL" id="BAABFN010000007">
    <property type="protein sequence ID" value="GAA4315934.1"/>
    <property type="molecule type" value="Genomic_DNA"/>
</dbReference>
<evidence type="ECO:0000313" key="9">
    <source>
        <dbReference type="EMBL" id="GAA4315934.1"/>
    </source>
</evidence>
<reference evidence="10" key="1">
    <citation type="journal article" date="2019" name="Int. J. Syst. Evol. Microbiol.">
        <title>The Global Catalogue of Microorganisms (GCM) 10K type strain sequencing project: providing services to taxonomists for standard genome sequencing and annotation.</title>
        <authorList>
            <consortium name="The Broad Institute Genomics Platform"/>
            <consortium name="The Broad Institute Genome Sequencing Center for Infectious Disease"/>
            <person name="Wu L."/>
            <person name="Ma J."/>
        </authorList>
    </citation>
    <scope>NUCLEOTIDE SEQUENCE [LARGE SCALE GENOMIC DNA]</scope>
    <source>
        <strain evidence="10">JCM 17664</strain>
    </source>
</reference>
<gene>
    <name evidence="9" type="primary">pyrF</name>
    <name evidence="9" type="ORF">GCM10023143_27570</name>
</gene>
<comment type="catalytic activity">
    <reaction evidence="6">
        <text>orotidine 5'-phosphate + H(+) = UMP + CO2</text>
        <dbReference type="Rhea" id="RHEA:11596"/>
        <dbReference type="ChEBI" id="CHEBI:15378"/>
        <dbReference type="ChEBI" id="CHEBI:16526"/>
        <dbReference type="ChEBI" id="CHEBI:57538"/>
        <dbReference type="ChEBI" id="CHEBI:57865"/>
        <dbReference type="EC" id="4.1.1.23"/>
    </reaction>
</comment>
<dbReference type="RefSeq" id="WP_344980307.1">
    <property type="nucleotide sequence ID" value="NZ_BAABFN010000007.1"/>
</dbReference>
<dbReference type="PANTHER" id="PTHR43375">
    <property type="entry name" value="OROTIDINE 5'-PHOSPHATE DECARBOXYLASE"/>
    <property type="match status" value="1"/>
</dbReference>
<keyword evidence="5" id="KW-0456">Lyase</keyword>
<evidence type="ECO:0000256" key="6">
    <source>
        <dbReference type="ARBA" id="ARBA00049157"/>
    </source>
</evidence>
<evidence type="ECO:0000256" key="4">
    <source>
        <dbReference type="ARBA" id="ARBA00022975"/>
    </source>
</evidence>
<protein>
    <recommendedName>
        <fullName evidence="7">Orotidine-5'-phosphate decarboxylase</fullName>
        <ecNumber evidence="7">4.1.1.23</ecNumber>
    </recommendedName>
</protein>
<sequence>MTRQELSRLIRQKQSYLCVGLDSDISRIPKHLLSQPDPVFSFNKAIIDATREFCVAYKINTAFYESRGIRGWESLERTLAYIPETHFRIADAKRGDIGNTAHHYAKTFFETFGFDAVTVAPYMGEDSVTPFLQYPGKWTILLGLTSNEGSRDFQLQKTGDGEYFYEKVIQQATQWGTADNLMFVVGATQDAQLSAIRSRIPEHFLLVPGVGAQGGSLEAISRHGLTPEGGLLVNASRAVIFAGNGPDFAEDAAAAARQYQQEMQACLEET</sequence>
<dbReference type="InterPro" id="IPR011995">
    <property type="entry name" value="OMPdecase_type-2"/>
</dbReference>
<evidence type="ECO:0000256" key="1">
    <source>
        <dbReference type="ARBA" id="ARBA00004861"/>
    </source>
</evidence>
<dbReference type="InterPro" id="IPR001754">
    <property type="entry name" value="OMPdeCOase_dom"/>
</dbReference>
<dbReference type="NCBIfam" id="TIGR02127">
    <property type="entry name" value="pyrF_sub2"/>
    <property type="match status" value="1"/>
</dbReference>
<evidence type="ECO:0000256" key="5">
    <source>
        <dbReference type="ARBA" id="ARBA00023239"/>
    </source>
</evidence>
<dbReference type="SUPFAM" id="SSF51366">
    <property type="entry name" value="Ribulose-phoshate binding barrel"/>
    <property type="match status" value="1"/>
</dbReference>
<evidence type="ECO:0000256" key="2">
    <source>
        <dbReference type="ARBA" id="ARBA00008847"/>
    </source>
</evidence>
<evidence type="ECO:0000313" key="10">
    <source>
        <dbReference type="Proteomes" id="UP001501207"/>
    </source>
</evidence>
<evidence type="ECO:0000259" key="8">
    <source>
        <dbReference type="SMART" id="SM00934"/>
    </source>
</evidence>
<name>A0ABP8G2G4_9BACT</name>
<feature type="domain" description="Orotidine 5'-phosphate decarboxylase" evidence="8">
    <location>
        <begin position="16"/>
        <end position="252"/>
    </location>
</feature>
<dbReference type="Gene3D" id="3.20.20.70">
    <property type="entry name" value="Aldolase class I"/>
    <property type="match status" value="1"/>
</dbReference>
<dbReference type="CDD" id="cd04725">
    <property type="entry name" value="OMP_decarboxylase_like"/>
    <property type="match status" value="1"/>
</dbReference>
<proteinExistence type="inferred from homology"/>